<dbReference type="EMBL" id="CAKOFQ010006670">
    <property type="protein sequence ID" value="CAH1957419.1"/>
    <property type="molecule type" value="Genomic_DNA"/>
</dbReference>
<feature type="compositionally biased region" description="Polar residues" evidence="1">
    <location>
        <begin position="76"/>
        <end position="86"/>
    </location>
</feature>
<accession>A0A9P0JR81</accession>
<proteinExistence type="predicted"/>
<comment type="caution">
    <text evidence="2">The sequence shown here is derived from an EMBL/GenBank/DDBJ whole genome shotgun (WGS) entry which is preliminary data.</text>
</comment>
<feature type="region of interest" description="Disordered" evidence="1">
    <location>
        <begin position="76"/>
        <end position="99"/>
    </location>
</feature>
<evidence type="ECO:0000256" key="1">
    <source>
        <dbReference type="SAM" id="MobiDB-lite"/>
    </source>
</evidence>
<protein>
    <submittedName>
        <fullName evidence="2">Uncharacterized protein</fullName>
    </submittedName>
</protein>
<evidence type="ECO:0000313" key="2">
    <source>
        <dbReference type="EMBL" id="CAH1957419.1"/>
    </source>
</evidence>
<reference evidence="2" key="1">
    <citation type="submission" date="2022-03" db="EMBL/GenBank/DDBJ databases">
        <authorList>
            <person name="Sayadi A."/>
        </authorList>
    </citation>
    <scope>NUCLEOTIDE SEQUENCE</scope>
</reference>
<dbReference type="AlphaFoldDB" id="A0A9P0JR81"/>
<name>A0A9P0JR81_ACAOB</name>
<sequence length="126" mass="14392">MEQLSKFMGHTLKTHCDFYRLSDSLFQTAKISKLLLLATEGGLEKYKGMPLDEISIDLSPISEDCDLEDVLLSGNSEQSISTSKGTEIQKPKMPVKKQSWTHEQKKVISEYFAEHIIKNELLSKWK</sequence>
<keyword evidence="3" id="KW-1185">Reference proteome</keyword>
<evidence type="ECO:0000313" key="3">
    <source>
        <dbReference type="Proteomes" id="UP001152888"/>
    </source>
</evidence>
<gene>
    <name evidence="2" type="ORF">ACAOBT_LOCUS2084</name>
</gene>
<dbReference type="OrthoDB" id="6771980at2759"/>
<dbReference type="PANTHER" id="PTHR33480">
    <property type="entry name" value="SET DOMAIN-CONTAINING PROTEIN-RELATED"/>
    <property type="match status" value="1"/>
</dbReference>
<organism evidence="2 3">
    <name type="scientific">Acanthoscelides obtectus</name>
    <name type="common">Bean weevil</name>
    <name type="synonym">Bruchus obtectus</name>
    <dbReference type="NCBI Taxonomy" id="200917"/>
    <lineage>
        <taxon>Eukaryota</taxon>
        <taxon>Metazoa</taxon>
        <taxon>Ecdysozoa</taxon>
        <taxon>Arthropoda</taxon>
        <taxon>Hexapoda</taxon>
        <taxon>Insecta</taxon>
        <taxon>Pterygota</taxon>
        <taxon>Neoptera</taxon>
        <taxon>Endopterygota</taxon>
        <taxon>Coleoptera</taxon>
        <taxon>Polyphaga</taxon>
        <taxon>Cucujiformia</taxon>
        <taxon>Chrysomeloidea</taxon>
        <taxon>Chrysomelidae</taxon>
        <taxon>Bruchinae</taxon>
        <taxon>Bruchini</taxon>
        <taxon>Acanthoscelides</taxon>
    </lineage>
</organism>
<dbReference type="Proteomes" id="UP001152888">
    <property type="component" value="Unassembled WGS sequence"/>
</dbReference>